<dbReference type="EMBL" id="LAZR01000902">
    <property type="protein sequence ID" value="KKN55050.1"/>
    <property type="molecule type" value="Genomic_DNA"/>
</dbReference>
<dbReference type="InterPro" id="IPR003615">
    <property type="entry name" value="HNH_nuc"/>
</dbReference>
<dbReference type="InterPro" id="IPR002711">
    <property type="entry name" value="HNH"/>
</dbReference>
<evidence type="ECO:0000313" key="2">
    <source>
        <dbReference type="EMBL" id="KKN55050.1"/>
    </source>
</evidence>
<sequence>MDCPECKTKHHAKGYCKKHYEKYKFDKDPDKYRERKRKEYSLNKKLYSEKNKRYRMKHHDKERNRKIIYNNKYPERRLKANIKQLKKMSKDFDMSTEKYQYARRSWSENIKDRDNVCQICGNKAEISHHIIHKSIYPQLSLNLNNGVGLCKNCHYEVHGWGVNI</sequence>
<name>A0A0F9REX0_9ZZZZ</name>
<dbReference type="SMART" id="SM00507">
    <property type="entry name" value="HNHc"/>
    <property type="match status" value="1"/>
</dbReference>
<dbReference type="CDD" id="cd00085">
    <property type="entry name" value="HNHc"/>
    <property type="match status" value="1"/>
</dbReference>
<dbReference type="AlphaFoldDB" id="A0A0F9REX0"/>
<dbReference type="Pfam" id="PF01844">
    <property type="entry name" value="HNH"/>
    <property type="match status" value="1"/>
</dbReference>
<organism evidence="2">
    <name type="scientific">marine sediment metagenome</name>
    <dbReference type="NCBI Taxonomy" id="412755"/>
    <lineage>
        <taxon>unclassified sequences</taxon>
        <taxon>metagenomes</taxon>
        <taxon>ecological metagenomes</taxon>
    </lineage>
</organism>
<dbReference type="GO" id="GO:0008270">
    <property type="term" value="F:zinc ion binding"/>
    <property type="evidence" value="ECO:0007669"/>
    <property type="project" value="InterPro"/>
</dbReference>
<gene>
    <name evidence="2" type="ORF">LCGC14_0586510</name>
</gene>
<dbReference type="GO" id="GO:0004519">
    <property type="term" value="F:endonuclease activity"/>
    <property type="evidence" value="ECO:0007669"/>
    <property type="project" value="InterPro"/>
</dbReference>
<protein>
    <recommendedName>
        <fullName evidence="1">HNH nuclease domain-containing protein</fullName>
    </recommendedName>
</protein>
<reference evidence="2" key="1">
    <citation type="journal article" date="2015" name="Nature">
        <title>Complex archaea that bridge the gap between prokaryotes and eukaryotes.</title>
        <authorList>
            <person name="Spang A."/>
            <person name="Saw J.H."/>
            <person name="Jorgensen S.L."/>
            <person name="Zaremba-Niedzwiedzka K."/>
            <person name="Martijn J."/>
            <person name="Lind A.E."/>
            <person name="van Eijk R."/>
            <person name="Schleper C."/>
            <person name="Guy L."/>
            <person name="Ettema T.J."/>
        </authorList>
    </citation>
    <scope>NUCLEOTIDE SEQUENCE</scope>
</reference>
<accession>A0A0F9REX0</accession>
<comment type="caution">
    <text evidence="2">The sequence shown here is derived from an EMBL/GenBank/DDBJ whole genome shotgun (WGS) entry which is preliminary data.</text>
</comment>
<dbReference type="GO" id="GO:0003676">
    <property type="term" value="F:nucleic acid binding"/>
    <property type="evidence" value="ECO:0007669"/>
    <property type="project" value="InterPro"/>
</dbReference>
<proteinExistence type="predicted"/>
<evidence type="ECO:0000259" key="1">
    <source>
        <dbReference type="SMART" id="SM00507"/>
    </source>
</evidence>
<feature type="domain" description="HNH nuclease" evidence="1">
    <location>
        <begin position="105"/>
        <end position="155"/>
    </location>
</feature>